<dbReference type="AlphaFoldDB" id="A0AAD5VHB3"/>
<dbReference type="Proteomes" id="UP001213000">
    <property type="component" value="Unassembled WGS sequence"/>
</dbReference>
<reference evidence="1" key="1">
    <citation type="submission" date="2022-07" db="EMBL/GenBank/DDBJ databases">
        <title>Genome Sequence of Leucocoprinus birnbaumii.</title>
        <authorList>
            <person name="Buettner E."/>
        </authorList>
    </citation>
    <scope>NUCLEOTIDE SEQUENCE</scope>
    <source>
        <strain evidence="1">VT141</strain>
    </source>
</reference>
<name>A0AAD5VHB3_9AGAR</name>
<accession>A0AAD5VHB3</accession>
<dbReference type="EMBL" id="JANIEX010001232">
    <property type="protein sequence ID" value="KAJ3560131.1"/>
    <property type="molecule type" value="Genomic_DNA"/>
</dbReference>
<evidence type="ECO:0000313" key="1">
    <source>
        <dbReference type="EMBL" id="KAJ3560131.1"/>
    </source>
</evidence>
<proteinExistence type="predicted"/>
<protein>
    <submittedName>
        <fullName evidence="1">Uncharacterized protein</fullName>
    </submittedName>
</protein>
<organism evidence="1 2">
    <name type="scientific">Leucocoprinus birnbaumii</name>
    <dbReference type="NCBI Taxonomy" id="56174"/>
    <lineage>
        <taxon>Eukaryota</taxon>
        <taxon>Fungi</taxon>
        <taxon>Dikarya</taxon>
        <taxon>Basidiomycota</taxon>
        <taxon>Agaricomycotina</taxon>
        <taxon>Agaricomycetes</taxon>
        <taxon>Agaricomycetidae</taxon>
        <taxon>Agaricales</taxon>
        <taxon>Agaricineae</taxon>
        <taxon>Agaricaceae</taxon>
        <taxon>Leucocoprinus</taxon>
    </lineage>
</organism>
<sequence>MSPTTTGGSSPLIFANDDKFDGMNWVTWRGLICIAAEVRGISGYLDRTIKNPVPSAPTTMLQSIAAPADVPGTTDNTPWDLLTPSAAKWKAQNAWAKGLLMFNTKNPIGLGIDILGTAADAWNSYILRYEAASDMACQTAEQDLHNMQYSDNNDFPSHIATICTKWAHTNTLGVDINNGNFKTIILNSLPTTWDPVIASLYCNMSSIEAISQLHSWWICISRNKVTNPA</sequence>
<gene>
    <name evidence="1" type="ORF">NP233_g11033</name>
</gene>
<comment type="caution">
    <text evidence="1">The sequence shown here is derived from an EMBL/GenBank/DDBJ whole genome shotgun (WGS) entry which is preliminary data.</text>
</comment>
<keyword evidence="2" id="KW-1185">Reference proteome</keyword>
<evidence type="ECO:0000313" key="2">
    <source>
        <dbReference type="Proteomes" id="UP001213000"/>
    </source>
</evidence>
<dbReference type="Pfam" id="PF14223">
    <property type="entry name" value="Retrotran_gag_2"/>
    <property type="match status" value="1"/>
</dbReference>